<evidence type="ECO:0000313" key="1">
    <source>
        <dbReference type="EMBL" id="KAF3544111.1"/>
    </source>
</evidence>
<proteinExistence type="predicted"/>
<name>A0ABQ7BXM7_BRACR</name>
<reference evidence="1 2" key="1">
    <citation type="journal article" date="2020" name="BMC Genomics">
        <title>Intraspecific diversification of the crop wild relative Brassica cretica Lam. using demographic model selection.</title>
        <authorList>
            <person name="Kioukis A."/>
            <person name="Michalopoulou V.A."/>
            <person name="Briers L."/>
            <person name="Pirintsos S."/>
            <person name="Studholme D.J."/>
            <person name="Pavlidis P."/>
            <person name="Sarris P.F."/>
        </authorList>
    </citation>
    <scope>NUCLEOTIDE SEQUENCE [LARGE SCALE GENOMIC DNA]</scope>
    <source>
        <strain evidence="2">cv. PFS-1207/04</strain>
    </source>
</reference>
<sequence length="54" mass="6094">MNTASRLHRLFSAFSGLFRNCSYNDSHRKVCEKTAGDHEERGGSIVAINPRDKL</sequence>
<comment type="caution">
    <text evidence="1">The sequence shown here is derived from an EMBL/GenBank/DDBJ whole genome shotgun (WGS) entry which is preliminary data.</text>
</comment>
<dbReference type="EMBL" id="QGKV02000832">
    <property type="protein sequence ID" value="KAF3544111.1"/>
    <property type="molecule type" value="Genomic_DNA"/>
</dbReference>
<evidence type="ECO:0000313" key="2">
    <source>
        <dbReference type="Proteomes" id="UP000266723"/>
    </source>
</evidence>
<gene>
    <name evidence="1" type="ORF">DY000_02009807</name>
</gene>
<organism evidence="1 2">
    <name type="scientific">Brassica cretica</name>
    <name type="common">Mustard</name>
    <dbReference type="NCBI Taxonomy" id="69181"/>
    <lineage>
        <taxon>Eukaryota</taxon>
        <taxon>Viridiplantae</taxon>
        <taxon>Streptophyta</taxon>
        <taxon>Embryophyta</taxon>
        <taxon>Tracheophyta</taxon>
        <taxon>Spermatophyta</taxon>
        <taxon>Magnoliopsida</taxon>
        <taxon>eudicotyledons</taxon>
        <taxon>Gunneridae</taxon>
        <taxon>Pentapetalae</taxon>
        <taxon>rosids</taxon>
        <taxon>malvids</taxon>
        <taxon>Brassicales</taxon>
        <taxon>Brassicaceae</taxon>
        <taxon>Brassiceae</taxon>
        <taxon>Brassica</taxon>
    </lineage>
</organism>
<protein>
    <submittedName>
        <fullName evidence="1">Uncharacterized protein</fullName>
    </submittedName>
</protein>
<keyword evidence="2" id="KW-1185">Reference proteome</keyword>
<dbReference type="Proteomes" id="UP000266723">
    <property type="component" value="Unassembled WGS sequence"/>
</dbReference>
<accession>A0ABQ7BXM7</accession>